<feature type="transmembrane region" description="Helical" evidence="7">
    <location>
        <begin position="249"/>
        <end position="270"/>
    </location>
</feature>
<dbReference type="GO" id="GO:0005886">
    <property type="term" value="C:plasma membrane"/>
    <property type="evidence" value="ECO:0007669"/>
    <property type="project" value="UniProtKB-SubCell"/>
</dbReference>
<protein>
    <recommendedName>
        <fullName evidence="8">Major facilitator superfamily (MFS) profile domain-containing protein</fullName>
    </recommendedName>
</protein>
<evidence type="ECO:0000259" key="8">
    <source>
        <dbReference type="PROSITE" id="PS50850"/>
    </source>
</evidence>
<dbReference type="Gene3D" id="1.20.1250.20">
    <property type="entry name" value="MFS general substrate transporter like domains"/>
    <property type="match status" value="1"/>
</dbReference>
<dbReference type="Pfam" id="PF07690">
    <property type="entry name" value="MFS_1"/>
    <property type="match status" value="1"/>
</dbReference>
<dbReference type="PANTHER" id="PTHR43266">
    <property type="entry name" value="MACROLIDE-EFFLUX PROTEIN"/>
    <property type="match status" value="1"/>
</dbReference>
<dbReference type="SUPFAM" id="SSF103473">
    <property type="entry name" value="MFS general substrate transporter"/>
    <property type="match status" value="1"/>
</dbReference>
<evidence type="ECO:0000256" key="6">
    <source>
        <dbReference type="ARBA" id="ARBA00023136"/>
    </source>
</evidence>
<feature type="transmembrane region" description="Helical" evidence="7">
    <location>
        <begin position="45"/>
        <end position="65"/>
    </location>
</feature>
<comment type="subcellular location">
    <subcellularLocation>
        <location evidence="1">Cell membrane</location>
        <topology evidence="1">Multi-pass membrane protein</topology>
    </subcellularLocation>
</comment>
<comment type="caution">
    <text evidence="9">The sequence shown here is derived from an EMBL/GenBank/DDBJ whole genome shotgun (WGS) entry which is preliminary data.</text>
</comment>
<dbReference type="PANTHER" id="PTHR43266:SF2">
    <property type="entry name" value="MAJOR FACILITATOR SUPERFAMILY (MFS) PROFILE DOMAIN-CONTAINING PROTEIN"/>
    <property type="match status" value="1"/>
</dbReference>
<evidence type="ECO:0000256" key="5">
    <source>
        <dbReference type="ARBA" id="ARBA00022989"/>
    </source>
</evidence>
<dbReference type="InterPro" id="IPR020846">
    <property type="entry name" value="MFS_dom"/>
</dbReference>
<feature type="transmembrane region" description="Helical" evidence="7">
    <location>
        <begin position="168"/>
        <end position="186"/>
    </location>
</feature>
<dbReference type="GO" id="GO:0022857">
    <property type="term" value="F:transmembrane transporter activity"/>
    <property type="evidence" value="ECO:0007669"/>
    <property type="project" value="InterPro"/>
</dbReference>
<feature type="transmembrane region" description="Helical" evidence="7">
    <location>
        <begin position="100"/>
        <end position="123"/>
    </location>
</feature>
<feature type="transmembrane region" description="Helical" evidence="7">
    <location>
        <begin position="18"/>
        <end position="39"/>
    </location>
</feature>
<evidence type="ECO:0000256" key="2">
    <source>
        <dbReference type="ARBA" id="ARBA00022448"/>
    </source>
</evidence>
<accession>X0SXX2</accession>
<keyword evidence="2" id="KW-0813">Transport</keyword>
<proteinExistence type="predicted"/>
<evidence type="ECO:0000256" key="4">
    <source>
        <dbReference type="ARBA" id="ARBA00022692"/>
    </source>
</evidence>
<reference evidence="9" key="1">
    <citation type="journal article" date="2014" name="Front. Microbiol.">
        <title>High frequency of phylogenetically diverse reductive dehalogenase-homologous genes in deep subseafloor sedimentary metagenomes.</title>
        <authorList>
            <person name="Kawai M."/>
            <person name="Futagami T."/>
            <person name="Toyoda A."/>
            <person name="Takaki Y."/>
            <person name="Nishi S."/>
            <person name="Hori S."/>
            <person name="Arai W."/>
            <person name="Tsubouchi T."/>
            <person name="Morono Y."/>
            <person name="Uchiyama I."/>
            <person name="Ito T."/>
            <person name="Fujiyama A."/>
            <person name="Inagaki F."/>
            <person name="Takami H."/>
        </authorList>
    </citation>
    <scope>NUCLEOTIDE SEQUENCE</scope>
    <source>
        <strain evidence="9">Expedition CK06-06</strain>
    </source>
</reference>
<feature type="transmembrane region" description="Helical" evidence="7">
    <location>
        <begin position="206"/>
        <end position="228"/>
    </location>
</feature>
<keyword evidence="4 7" id="KW-0812">Transmembrane</keyword>
<evidence type="ECO:0000313" key="9">
    <source>
        <dbReference type="EMBL" id="GAF86048.1"/>
    </source>
</evidence>
<feature type="transmembrane region" description="Helical" evidence="7">
    <location>
        <begin position="138"/>
        <end position="156"/>
    </location>
</feature>
<organism evidence="9">
    <name type="scientific">marine sediment metagenome</name>
    <dbReference type="NCBI Taxonomy" id="412755"/>
    <lineage>
        <taxon>unclassified sequences</taxon>
        <taxon>metagenomes</taxon>
        <taxon>ecological metagenomes</taxon>
    </lineage>
</organism>
<sequence length="275" mass="29420">PFIPALVPKSRLINANTLYNFTLMSAQFAGIVFLTPLVLKSANEEGMFILGAAFFAVAAGLTFFLRPGDQARRETRWEGPLFGGIPEDFRASWRALRGDLASVTAMVQLTLSSALVLFFAILIPRYMHDTLAVEPDNAAFVFAPTGVGAILGLRLLPWFVQRIGKERVVTVGLGGIGLCLVALALVDPLAALLEGTGVLHPEGVGGLGLLVTLTMFFAFPLGLSYALINAPAQTVLHERAPPEMRGRIFTTQVVSANFFSLLPLLVIGAITDLLG</sequence>
<dbReference type="InterPro" id="IPR036259">
    <property type="entry name" value="MFS_trans_sf"/>
</dbReference>
<dbReference type="PROSITE" id="PS50850">
    <property type="entry name" value="MFS"/>
    <property type="match status" value="1"/>
</dbReference>
<name>X0SXX2_9ZZZZ</name>
<keyword evidence="5 7" id="KW-1133">Transmembrane helix</keyword>
<feature type="non-terminal residue" evidence="9">
    <location>
        <position position="275"/>
    </location>
</feature>
<evidence type="ECO:0000256" key="1">
    <source>
        <dbReference type="ARBA" id="ARBA00004651"/>
    </source>
</evidence>
<evidence type="ECO:0000256" key="3">
    <source>
        <dbReference type="ARBA" id="ARBA00022475"/>
    </source>
</evidence>
<dbReference type="AlphaFoldDB" id="X0SXX2"/>
<keyword evidence="3" id="KW-1003">Cell membrane</keyword>
<feature type="domain" description="Major facilitator superfamily (MFS) profile" evidence="8">
    <location>
        <begin position="100"/>
        <end position="275"/>
    </location>
</feature>
<keyword evidence="6 7" id="KW-0472">Membrane</keyword>
<dbReference type="EMBL" id="BARS01018851">
    <property type="protein sequence ID" value="GAF86048.1"/>
    <property type="molecule type" value="Genomic_DNA"/>
</dbReference>
<gene>
    <name evidence="9" type="ORF">S01H1_30619</name>
</gene>
<feature type="non-terminal residue" evidence="9">
    <location>
        <position position="1"/>
    </location>
</feature>
<dbReference type="InterPro" id="IPR011701">
    <property type="entry name" value="MFS"/>
</dbReference>
<evidence type="ECO:0000256" key="7">
    <source>
        <dbReference type="SAM" id="Phobius"/>
    </source>
</evidence>